<dbReference type="EMBL" id="HBGA01035678">
    <property type="protein sequence ID" value="CAD9001913.1"/>
    <property type="molecule type" value="Transcribed_RNA"/>
</dbReference>
<gene>
    <name evidence="1" type="ORF">EGYM00392_LOCUS12996</name>
</gene>
<proteinExistence type="predicted"/>
<accession>A0A7S1N769</accession>
<dbReference type="AlphaFoldDB" id="A0A7S1N769"/>
<name>A0A7S1N769_9EUGL</name>
<reference evidence="1" key="1">
    <citation type="submission" date="2021-01" db="EMBL/GenBank/DDBJ databases">
        <authorList>
            <person name="Corre E."/>
            <person name="Pelletier E."/>
            <person name="Niang G."/>
            <person name="Scheremetjew M."/>
            <person name="Finn R."/>
            <person name="Kale V."/>
            <person name="Holt S."/>
            <person name="Cochrane G."/>
            <person name="Meng A."/>
            <person name="Brown T."/>
            <person name="Cohen L."/>
        </authorList>
    </citation>
    <scope>NUCLEOTIDE SEQUENCE</scope>
    <source>
        <strain evidence="1">NIES-381</strain>
    </source>
</reference>
<protein>
    <submittedName>
        <fullName evidence="1">Uncharacterized protein</fullName>
    </submittedName>
</protein>
<organism evidence="1">
    <name type="scientific">Eutreptiella gymnastica</name>
    <dbReference type="NCBI Taxonomy" id="73025"/>
    <lineage>
        <taxon>Eukaryota</taxon>
        <taxon>Discoba</taxon>
        <taxon>Euglenozoa</taxon>
        <taxon>Euglenida</taxon>
        <taxon>Spirocuta</taxon>
        <taxon>Euglenophyceae</taxon>
        <taxon>Eutreptiales</taxon>
        <taxon>Eutreptiaceae</taxon>
        <taxon>Eutreptiella</taxon>
    </lineage>
</organism>
<evidence type="ECO:0000313" key="1">
    <source>
        <dbReference type="EMBL" id="CAD9001913.1"/>
    </source>
</evidence>
<sequence>MTGWALTADSPAALSLHLSPPHCVSGTPAFEWASGWGANGGLYGNRVPPDPPPRPSWTVLLLSVLLMPPHKREADASRALLWVVLPHRAQPLSQPCPMSVCIACILEFRGVGHRNCLRGCSPAQHAAHGRCFHAMVLKTCAPCTEAPTVCYILGGRAAPKSIPSSLIPK</sequence>